<dbReference type="RefSeq" id="WP_243696756.1">
    <property type="nucleotide sequence ID" value="NZ_PYAU01000001.1"/>
</dbReference>
<evidence type="ECO:0000313" key="1">
    <source>
        <dbReference type="EMBL" id="PSL36813.1"/>
    </source>
</evidence>
<dbReference type="AlphaFoldDB" id="A0A2P8GS64"/>
<name>A0A2P8GS64_9MICO</name>
<comment type="caution">
    <text evidence="1">The sequence shown here is derived from an EMBL/GenBank/DDBJ whole genome shotgun (WGS) entry which is preliminary data.</text>
</comment>
<evidence type="ECO:0000313" key="2">
    <source>
        <dbReference type="Proteomes" id="UP000241203"/>
    </source>
</evidence>
<accession>A0A2P8GS64</accession>
<reference evidence="1 2" key="1">
    <citation type="submission" date="2018-03" db="EMBL/GenBank/DDBJ databases">
        <title>Genomic Encyclopedia of Archaeal and Bacterial Type Strains, Phase II (KMG-II): from individual species to whole genera.</title>
        <authorList>
            <person name="Goeker M."/>
        </authorList>
    </citation>
    <scope>NUCLEOTIDE SEQUENCE [LARGE SCALE GENOMIC DNA]</scope>
    <source>
        <strain evidence="1 2">DSM 21548</strain>
    </source>
</reference>
<proteinExistence type="predicted"/>
<protein>
    <submittedName>
        <fullName evidence="1">Uncharacterized protein</fullName>
    </submittedName>
</protein>
<dbReference type="EMBL" id="PYAU01000001">
    <property type="protein sequence ID" value="PSL36813.1"/>
    <property type="molecule type" value="Genomic_DNA"/>
</dbReference>
<gene>
    <name evidence="1" type="ORF">CLV49_0411</name>
</gene>
<dbReference type="Proteomes" id="UP000241203">
    <property type="component" value="Unassembled WGS sequence"/>
</dbReference>
<sequence>MSNVAMPIRRIDRELETIALTDTSWRVCDASLPDDDGTRLLAYVEQVDDHIETLWMWPLVGECTRFDSLDTALGAILDRLTARRVLPEAS</sequence>
<organism evidence="1 2">
    <name type="scientific">Labedella gwakjiensis</name>
    <dbReference type="NCBI Taxonomy" id="390269"/>
    <lineage>
        <taxon>Bacteria</taxon>
        <taxon>Bacillati</taxon>
        <taxon>Actinomycetota</taxon>
        <taxon>Actinomycetes</taxon>
        <taxon>Micrococcales</taxon>
        <taxon>Microbacteriaceae</taxon>
        <taxon>Labedella</taxon>
    </lineage>
</organism>